<sequence length="201" mass="22634">MLKNAVTGVNIIPTALLGVVLLYWIIVIIGAFDFDFLDVDIDIGADNSGPFYAILAFLNVGELPFMLIISIFILNFWIISMLIYYLPFVAVGGLLNGILLIPAMIISIFLTKYETIPLKGIFKYSNMQDNKDKQVLEQLCILMCDVKDGRLGQAKIKRDGASIIINVKSEYEEESFNKDEAAFVSRKDTNKDIYYIVKLDL</sequence>
<evidence type="ECO:0000313" key="3">
    <source>
        <dbReference type="Proteomes" id="UP000677305"/>
    </source>
</evidence>
<reference evidence="2 3" key="1">
    <citation type="submission" date="2020-07" db="EMBL/GenBank/DDBJ databases">
        <title>Vallitalea guaymasensis genome.</title>
        <authorList>
            <person name="Postec A."/>
        </authorList>
    </citation>
    <scope>NUCLEOTIDE SEQUENCE [LARGE SCALE GENOMIC DNA]</scope>
    <source>
        <strain evidence="2 3">Ra1766G1</strain>
    </source>
</reference>
<accession>A0A8J8SDS9</accession>
<dbReference type="RefSeq" id="WP_212691119.1">
    <property type="nucleotide sequence ID" value="NZ_CP058561.1"/>
</dbReference>
<keyword evidence="1" id="KW-0812">Transmembrane</keyword>
<proteinExistence type="predicted"/>
<feature type="transmembrane region" description="Helical" evidence="1">
    <location>
        <begin position="52"/>
        <end position="78"/>
    </location>
</feature>
<dbReference type="AlphaFoldDB" id="A0A8J8SDS9"/>
<evidence type="ECO:0000256" key="1">
    <source>
        <dbReference type="SAM" id="Phobius"/>
    </source>
</evidence>
<protein>
    <submittedName>
        <fullName evidence="2">DUF1449 family protein</fullName>
    </submittedName>
</protein>
<feature type="transmembrane region" description="Helical" evidence="1">
    <location>
        <begin position="85"/>
        <end position="110"/>
    </location>
</feature>
<dbReference type="EMBL" id="CP058561">
    <property type="protein sequence ID" value="QUH31029.1"/>
    <property type="molecule type" value="Genomic_DNA"/>
</dbReference>
<evidence type="ECO:0000313" key="2">
    <source>
        <dbReference type="EMBL" id="QUH31029.1"/>
    </source>
</evidence>
<keyword evidence="1" id="KW-0472">Membrane</keyword>
<keyword evidence="1" id="KW-1133">Transmembrane helix</keyword>
<organism evidence="2 3">
    <name type="scientific">Vallitalea guaymasensis</name>
    <dbReference type="NCBI Taxonomy" id="1185412"/>
    <lineage>
        <taxon>Bacteria</taxon>
        <taxon>Bacillati</taxon>
        <taxon>Bacillota</taxon>
        <taxon>Clostridia</taxon>
        <taxon>Lachnospirales</taxon>
        <taxon>Vallitaleaceae</taxon>
        <taxon>Vallitalea</taxon>
    </lineage>
</organism>
<name>A0A8J8SDS9_9FIRM</name>
<feature type="transmembrane region" description="Helical" evidence="1">
    <location>
        <begin position="12"/>
        <end position="32"/>
    </location>
</feature>
<keyword evidence="3" id="KW-1185">Reference proteome</keyword>
<dbReference type="KEGG" id="vgu:HYG85_19735"/>
<gene>
    <name evidence="2" type="ORF">HYG85_19735</name>
</gene>
<dbReference type="Proteomes" id="UP000677305">
    <property type="component" value="Chromosome"/>
</dbReference>